<dbReference type="Proteomes" id="UP000781958">
    <property type="component" value="Unassembled WGS sequence"/>
</dbReference>
<dbReference type="InterPro" id="IPR042094">
    <property type="entry name" value="T2SS_GspF_sf"/>
</dbReference>
<feature type="domain" description="Type II secretion system protein TadB-like N-terminal" evidence="8">
    <location>
        <begin position="9"/>
        <end position="133"/>
    </location>
</feature>
<evidence type="ECO:0000256" key="6">
    <source>
        <dbReference type="SAM" id="Phobius"/>
    </source>
</evidence>
<evidence type="ECO:0000256" key="3">
    <source>
        <dbReference type="ARBA" id="ARBA00022692"/>
    </source>
</evidence>
<feature type="domain" description="Type II secretion system protein GspF" evidence="7">
    <location>
        <begin position="155"/>
        <end position="276"/>
    </location>
</feature>
<feature type="transmembrane region" description="Helical" evidence="6">
    <location>
        <begin position="295"/>
        <end position="314"/>
    </location>
</feature>
<reference evidence="9 10" key="1">
    <citation type="submission" date="2021-03" db="EMBL/GenBank/DDBJ databases">
        <title>Genomic Encyclopedia of Type Strains, Phase III (KMG-III): the genomes of soil and plant-associated and newly described type strains.</title>
        <authorList>
            <person name="Whitman W."/>
        </authorList>
    </citation>
    <scope>NUCLEOTIDE SEQUENCE [LARGE SCALE GENOMIC DNA]</scope>
    <source>
        <strain evidence="9 10">IMMIB AFH-6</strain>
    </source>
</reference>
<dbReference type="PANTHER" id="PTHR35007">
    <property type="entry name" value="INTEGRAL MEMBRANE PROTEIN-RELATED"/>
    <property type="match status" value="1"/>
</dbReference>
<dbReference type="Gene3D" id="1.20.81.30">
    <property type="entry name" value="Type II secretion system (T2SS), domain F"/>
    <property type="match status" value="1"/>
</dbReference>
<evidence type="ECO:0000256" key="4">
    <source>
        <dbReference type="ARBA" id="ARBA00022989"/>
    </source>
</evidence>
<evidence type="ECO:0000259" key="8">
    <source>
        <dbReference type="Pfam" id="PF19360"/>
    </source>
</evidence>
<feature type="transmembrane region" description="Helical" evidence="6">
    <location>
        <begin position="118"/>
        <end position="138"/>
    </location>
</feature>
<accession>A0ABS4SMH0</accession>
<comment type="caution">
    <text evidence="9">The sequence shown here is derived from an EMBL/GenBank/DDBJ whole genome shotgun (WGS) entry which is preliminary data.</text>
</comment>
<dbReference type="RefSeq" id="WP_209767684.1">
    <property type="nucleotide sequence ID" value="NZ_JAGINP010000012.1"/>
</dbReference>
<evidence type="ECO:0000256" key="2">
    <source>
        <dbReference type="ARBA" id="ARBA00022475"/>
    </source>
</evidence>
<dbReference type="InterPro" id="IPR045824">
    <property type="entry name" value="T2SS_TadB-like_N"/>
</dbReference>
<proteinExistence type="predicted"/>
<protein>
    <submittedName>
        <fullName evidence="9">Tight adherence protein B</fullName>
    </submittedName>
</protein>
<evidence type="ECO:0000256" key="1">
    <source>
        <dbReference type="ARBA" id="ARBA00004651"/>
    </source>
</evidence>
<sequence length="322" mass="34602">MGFTDIEYAYILLFVSGLLLVEGLYHLAVDVRRGENGGRNRRMRLLAAGAAGDAALNRLRRAETDRLSAAIIRVLPVTERLIRESGLTISVRRLAAICVSLVVLALLALRFAAGLPPLPSLLGALAVGIGGPMLALTVRGRLRIAKIVLQFPEALEMMVRCLKAGHPINSAIGMIATEMPDPIGTEFGLVVDEMTYGLDLHSALVNLAVRVPNPDLRYFVVTVQIQHNTGGNLGEALGNLATVIRDRFAMKAKVKALTSQGRSSAFIIGLMPLVSAALINVVNKGYFGDVMTDPLFMPGMVVAGVLMAIGHLIIHRLVNFRI</sequence>
<keyword evidence="3 6" id="KW-0812">Transmembrane</keyword>
<dbReference type="Pfam" id="PF19360">
    <property type="entry name" value="TadB_TadC_N"/>
    <property type="match status" value="1"/>
</dbReference>
<keyword evidence="5 6" id="KW-0472">Membrane</keyword>
<evidence type="ECO:0000256" key="5">
    <source>
        <dbReference type="ARBA" id="ARBA00023136"/>
    </source>
</evidence>
<feature type="transmembrane region" description="Helical" evidence="6">
    <location>
        <begin position="6"/>
        <end position="29"/>
    </location>
</feature>
<keyword evidence="4 6" id="KW-1133">Transmembrane helix</keyword>
<evidence type="ECO:0000313" key="10">
    <source>
        <dbReference type="Proteomes" id="UP000781958"/>
    </source>
</evidence>
<dbReference type="EMBL" id="JAGINP010000012">
    <property type="protein sequence ID" value="MBP2293762.1"/>
    <property type="molecule type" value="Genomic_DNA"/>
</dbReference>
<gene>
    <name evidence="9" type="ORF">J2851_003546</name>
</gene>
<dbReference type="Pfam" id="PF00482">
    <property type="entry name" value="T2SSF"/>
    <property type="match status" value="1"/>
</dbReference>
<name>A0ABS4SMH0_9PROT</name>
<dbReference type="InterPro" id="IPR018076">
    <property type="entry name" value="T2SS_GspF_dom"/>
</dbReference>
<evidence type="ECO:0000259" key="7">
    <source>
        <dbReference type="Pfam" id="PF00482"/>
    </source>
</evidence>
<evidence type="ECO:0000313" key="9">
    <source>
        <dbReference type="EMBL" id="MBP2293762.1"/>
    </source>
</evidence>
<dbReference type="PANTHER" id="PTHR35007:SF1">
    <property type="entry name" value="PILUS ASSEMBLY PROTEIN"/>
    <property type="match status" value="1"/>
</dbReference>
<keyword evidence="10" id="KW-1185">Reference proteome</keyword>
<keyword evidence="2" id="KW-1003">Cell membrane</keyword>
<comment type="subcellular location">
    <subcellularLocation>
        <location evidence="1">Cell membrane</location>
        <topology evidence="1">Multi-pass membrane protein</topology>
    </subcellularLocation>
</comment>
<feature type="transmembrane region" description="Helical" evidence="6">
    <location>
        <begin position="265"/>
        <end position="283"/>
    </location>
</feature>
<organism evidence="9 10">
    <name type="scientific">Azospirillum rugosum</name>
    <dbReference type="NCBI Taxonomy" id="416170"/>
    <lineage>
        <taxon>Bacteria</taxon>
        <taxon>Pseudomonadati</taxon>
        <taxon>Pseudomonadota</taxon>
        <taxon>Alphaproteobacteria</taxon>
        <taxon>Rhodospirillales</taxon>
        <taxon>Azospirillaceae</taxon>
        <taxon>Azospirillum</taxon>
    </lineage>
</organism>
<feature type="transmembrane region" description="Helical" evidence="6">
    <location>
        <begin position="94"/>
        <end position="112"/>
    </location>
</feature>